<dbReference type="RefSeq" id="WP_142092646.1">
    <property type="nucleotide sequence ID" value="NZ_BAAAMD010000001.1"/>
</dbReference>
<evidence type="ECO:0000313" key="3">
    <source>
        <dbReference type="Proteomes" id="UP000316196"/>
    </source>
</evidence>
<evidence type="ECO:0000313" key="2">
    <source>
        <dbReference type="EMBL" id="TQL62857.1"/>
    </source>
</evidence>
<protein>
    <recommendedName>
        <fullName evidence="1">PspA-associated domain-containing protein</fullName>
    </recommendedName>
</protein>
<dbReference type="AlphaFoldDB" id="A0A542ZRB4"/>
<dbReference type="InterPro" id="IPR054437">
    <property type="entry name" value="PspA-assoc_dom"/>
</dbReference>
<dbReference type="Proteomes" id="UP000316196">
    <property type="component" value="Unassembled WGS sequence"/>
</dbReference>
<evidence type="ECO:0000259" key="1">
    <source>
        <dbReference type="Pfam" id="PF22743"/>
    </source>
</evidence>
<dbReference type="EMBL" id="VFOR01000001">
    <property type="protein sequence ID" value="TQL62857.1"/>
    <property type="molecule type" value="Genomic_DNA"/>
</dbReference>
<comment type="caution">
    <text evidence="2">The sequence shown here is derived from an EMBL/GenBank/DDBJ whole genome shotgun (WGS) entry which is preliminary data.</text>
</comment>
<gene>
    <name evidence="2" type="ORF">FB460_0648</name>
</gene>
<accession>A0A542ZRB4</accession>
<feature type="domain" description="PspA-associated" evidence="1">
    <location>
        <begin position="1"/>
        <end position="94"/>
    </location>
</feature>
<keyword evidence="3" id="KW-1185">Reference proteome</keyword>
<reference evidence="2 3" key="1">
    <citation type="submission" date="2019-06" db="EMBL/GenBank/DDBJ databases">
        <title>Sequencing the genomes of 1000 actinobacteria strains.</title>
        <authorList>
            <person name="Klenk H.-P."/>
        </authorList>
    </citation>
    <scope>NUCLEOTIDE SEQUENCE [LARGE SCALE GENOMIC DNA]</scope>
    <source>
        <strain evidence="2 3">DSM 8251</strain>
    </source>
</reference>
<dbReference type="OrthoDB" id="5244559at2"/>
<dbReference type="Pfam" id="PF22743">
    <property type="entry name" value="PspAA"/>
    <property type="match status" value="1"/>
</dbReference>
<proteinExistence type="predicted"/>
<organism evidence="2 3">
    <name type="scientific">Propioniferax innocua</name>
    <dbReference type="NCBI Taxonomy" id="1753"/>
    <lineage>
        <taxon>Bacteria</taxon>
        <taxon>Bacillati</taxon>
        <taxon>Actinomycetota</taxon>
        <taxon>Actinomycetes</taxon>
        <taxon>Propionibacteriales</taxon>
        <taxon>Propionibacteriaceae</taxon>
        <taxon>Propioniferax</taxon>
    </lineage>
</organism>
<name>A0A542ZRB4_9ACTN</name>
<sequence>MIVRVLGQGQFDLDDAKVDALNEIDDQLEQAVEANDQAALTTALTALMMQVREHGRPVADDELAESELILPGPDATLADMHEMLGDSEEGLIPG</sequence>